<accession>A0A9W6EU40</accession>
<feature type="domain" description="HTH cro/C1-type" evidence="4">
    <location>
        <begin position="4"/>
        <end position="58"/>
    </location>
</feature>
<dbReference type="SUPFAM" id="SSF47413">
    <property type="entry name" value="lambda repressor-like DNA-binding domains"/>
    <property type="match status" value="1"/>
</dbReference>
<name>A0A9W6EU40_9FLAO</name>
<keyword evidence="2" id="KW-0238">DNA-binding</keyword>
<dbReference type="EMBL" id="BRVP01000013">
    <property type="protein sequence ID" value="GLB53000.1"/>
    <property type="molecule type" value="Genomic_DNA"/>
</dbReference>
<keyword evidence="1" id="KW-0805">Transcription regulation</keyword>
<dbReference type="InterPro" id="IPR039418">
    <property type="entry name" value="LexA-like"/>
</dbReference>
<evidence type="ECO:0000259" key="4">
    <source>
        <dbReference type="PROSITE" id="PS50943"/>
    </source>
</evidence>
<dbReference type="GO" id="GO:0003677">
    <property type="term" value="F:DNA binding"/>
    <property type="evidence" value="ECO:0007669"/>
    <property type="project" value="UniProtKB-KW"/>
</dbReference>
<dbReference type="PROSITE" id="PS50943">
    <property type="entry name" value="HTH_CROC1"/>
    <property type="match status" value="1"/>
</dbReference>
<dbReference type="Pfam" id="PF00717">
    <property type="entry name" value="Peptidase_S24"/>
    <property type="match status" value="1"/>
</dbReference>
<dbReference type="CDD" id="cd06529">
    <property type="entry name" value="S24_LexA-like"/>
    <property type="match status" value="1"/>
</dbReference>
<evidence type="ECO:0000256" key="2">
    <source>
        <dbReference type="ARBA" id="ARBA00023125"/>
    </source>
</evidence>
<dbReference type="RefSeq" id="WP_281754619.1">
    <property type="nucleotide sequence ID" value="NZ_BRVP01000013.1"/>
</dbReference>
<dbReference type="Gene3D" id="1.10.260.40">
    <property type="entry name" value="lambda repressor-like DNA-binding domains"/>
    <property type="match status" value="1"/>
</dbReference>
<evidence type="ECO:0000313" key="5">
    <source>
        <dbReference type="EMBL" id="GLB53000.1"/>
    </source>
</evidence>
<dbReference type="Gene3D" id="2.10.109.10">
    <property type="entry name" value="Umud Fragment, subunit A"/>
    <property type="match status" value="1"/>
</dbReference>
<dbReference type="InterPro" id="IPR015927">
    <property type="entry name" value="Peptidase_S24_S26A/B/C"/>
</dbReference>
<organism evidence="5 6">
    <name type="scientific">Neptunitalea chrysea</name>
    <dbReference type="NCBI Taxonomy" id="1647581"/>
    <lineage>
        <taxon>Bacteria</taxon>
        <taxon>Pseudomonadati</taxon>
        <taxon>Bacteroidota</taxon>
        <taxon>Flavobacteriia</taxon>
        <taxon>Flavobacteriales</taxon>
        <taxon>Flavobacteriaceae</taxon>
        <taxon>Neptunitalea</taxon>
    </lineage>
</organism>
<dbReference type="Proteomes" id="UP001143545">
    <property type="component" value="Unassembled WGS sequence"/>
</dbReference>
<gene>
    <name evidence="5" type="ORF">NBRC110019_20400</name>
</gene>
<proteinExistence type="predicted"/>
<protein>
    <recommendedName>
        <fullName evidence="4">HTH cro/C1-type domain-containing protein</fullName>
    </recommendedName>
</protein>
<keyword evidence="3" id="KW-0804">Transcription</keyword>
<reference evidence="5" key="1">
    <citation type="submission" date="2022-07" db="EMBL/GenBank/DDBJ databases">
        <title>Taxonomy of Novel Oxalotrophic and Methylotrophic Bacteria.</title>
        <authorList>
            <person name="Sahin N."/>
            <person name="Tani A."/>
        </authorList>
    </citation>
    <scope>NUCLEOTIDE SEQUENCE</scope>
    <source>
        <strain evidence="5">AM327</strain>
    </source>
</reference>
<dbReference type="InterPro" id="IPR001387">
    <property type="entry name" value="Cro/C1-type_HTH"/>
</dbReference>
<dbReference type="CDD" id="cd00093">
    <property type="entry name" value="HTH_XRE"/>
    <property type="match status" value="1"/>
</dbReference>
<keyword evidence="6" id="KW-1185">Reference proteome</keyword>
<dbReference type="InterPro" id="IPR036286">
    <property type="entry name" value="LexA/Signal_pep-like_sf"/>
</dbReference>
<dbReference type="Pfam" id="PF01381">
    <property type="entry name" value="HTH_3"/>
    <property type="match status" value="1"/>
</dbReference>
<dbReference type="SUPFAM" id="SSF51306">
    <property type="entry name" value="LexA/Signal peptidase"/>
    <property type="match status" value="1"/>
</dbReference>
<dbReference type="PANTHER" id="PTHR40661">
    <property type="match status" value="1"/>
</dbReference>
<dbReference type="InterPro" id="IPR010982">
    <property type="entry name" value="Lambda_DNA-bd_dom_sf"/>
</dbReference>
<evidence type="ECO:0000256" key="1">
    <source>
        <dbReference type="ARBA" id="ARBA00023015"/>
    </source>
</evidence>
<evidence type="ECO:0000313" key="6">
    <source>
        <dbReference type="Proteomes" id="UP001143545"/>
    </source>
</evidence>
<dbReference type="SMART" id="SM00530">
    <property type="entry name" value="HTH_XRE"/>
    <property type="match status" value="1"/>
</dbReference>
<sequence>MLKVKELRNKKKESQSSLAEVVGVSLRTIQNYESGKVAVPYKNLEVIAQHYGVTVAYFFSDEKDDQKSKVAEKKSHNQLIWTDYETFMLVPLVSKRVQAGFLSNWDTERDSFEDVLPKVPWEVDKEYKGRYLTFEVTGESMESEEEPYDSLFEGDLILCREVQRHLWKSGLHIHKWDFVVAHKTEGLLVKRIVKQNMETGELILKSLNPRFPLQKVYMDDLVAVFNVIDVKRSRRRR</sequence>
<dbReference type="PANTHER" id="PTHR40661:SF3">
    <property type="entry name" value="FELS-1 PROPHAGE TRANSCRIPTIONAL REGULATOR"/>
    <property type="match status" value="1"/>
</dbReference>
<comment type="caution">
    <text evidence="5">The sequence shown here is derived from an EMBL/GenBank/DDBJ whole genome shotgun (WGS) entry which is preliminary data.</text>
</comment>
<dbReference type="AlphaFoldDB" id="A0A9W6EU40"/>
<evidence type="ECO:0000256" key="3">
    <source>
        <dbReference type="ARBA" id="ARBA00023163"/>
    </source>
</evidence>